<feature type="transmembrane region" description="Helical" evidence="1">
    <location>
        <begin position="6"/>
        <end position="23"/>
    </location>
</feature>
<gene>
    <name evidence="2" type="ORF">BU23DRAFT_553496</name>
</gene>
<organism evidence="2 3">
    <name type="scientific">Bimuria novae-zelandiae CBS 107.79</name>
    <dbReference type="NCBI Taxonomy" id="1447943"/>
    <lineage>
        <taxon>Eukaryota</taxon>
        <taxon>Fungi</taxon>
        <taxon>Dikarya</taxon>
        <taxon>Ascomycota</taxon>
        <taxon>Pezizomycotina</taxon>
        <taxon>Dothideomycetes</taxon>
        <taxon>Pleosporomycetidae</taxon>
        <taxon>Pleosporales</taxon>
        <taxon>Massarineae</taxon>
        <taxon>Didymosphaeriaceae</taxon>
        <taxon>Bimuria</taxon>
    </lineage>
</organism>
<dbReference type="Proteomes" id="UP000800036">
    <property type="component" value="Unassembled WGS sequence"/>
</dbReference>
<keyword evidence="1" id="KW-0472">Membrane</keyword>
<reference evidence="2" key="1">
    <citation type="journal article" date="2020" name="Stud. Mycol.">
        <title>101 Dothideomycetes genomes: a test case for predicting lifestyles and emergence of pathogens.</title>
        <authorList>
            <person name="Haridas S."/>
            <person name="Albert R."/>
            <person name="Binder M."/>
            <person name="Bloem J."/>
            <person name="Labutti K."/>
            <person name="Salamov A."/>
            <person name="Andreopoulos B."/>
            <person name="Baker S."/>
            <person name="Barry K."/>
            <person name="Bills G."/>
            <person name="Bluhm B."/>
            <person name="Cannon C."/>
            <person name="Castanera R."/>
            <person name="Culley D."/>
            <person name="Daum C."/>
            <person name="Ezra D."/>
            <person name="Gonzalez J."/>
            <person name="Henrissat B."/>
            <person name="Kuo A."/>
            <person name="Liang C."/>
            <person name="Lipzen A."/>
            <person name="Lutzoni F."/>
            <person name="Magnuson J."/>
            <person name="Mondo S."/>
            <person name="Nolan M."/>
            <person name="Ohm R."/>
            <person name="Pangilinan J."/>
            <person name="Park H.-J."/>
            <person name="Ramirez L."/>
            <person name="Alfaro M."/>
            <person name="Sun H."/>
            <person name="Tritt A."/>
            <person name="Yoshinaga Y."/>
            <person name="Zwiers L.-H."/>
            <person name="Turgeon B."/>
            <person name="Goodwin S."/>
            <person name="Spatafora J."/>
            <person name="Crous P."/>
            <person name="Grigoriev I."/>
        </authorList>
    </citation>
    <scope>NUCLEOTIDE SEQUENCE</scope>
    <source>
        <strain evidence="2">CBS 107.79</strain>
    </source>
</reference>
<evidence type="ECO:0000313" key="3">
    <source>
        <dbReference type="Proteomes" id="UP000800036"/>
    </source>
</evidence>
<proteinExistence type="predicted"/>
<sequence>MYAGEIPTLVFQAVAVIMANTMFRRRMRETIAIHAATLPCQPEKRAHLLNALRIKGLERS</sequence>
<keyword evidence="1" id="KW-0812">Transmembrane</keyword>
<accession>A0A6A5VHC6</accession>
<dbReference type="EMBL" id="ML976675">
    <property type="protein sequence ID" value="KAF1974446.1"/>
    <property type="molecule type" value="Genomic_DNA"/>
</dbReference>
<keyword evidence="3" id="KW-1185">Reference proteome</keyword>
<keyword evidence="1" id="KW-1133">Transmembrane helix</keyword>
<name>A0A6A5VHC6_9PLEO</name>
<evidence type="ECO:0000313" key="2">
    <source>
        <dbReference type="EMBL" id="KAF1974446.1"/>
    </source>
</evidence>
<protein>
    <submittedName>
        <fullName evidence="2">Uncharacterized protein</fullName>
    </submittedName>
</protein>
<dbReference type="AlphaFoldDB" id="A0A6A5VHC6"/>
<evidence type="ECO:0000256" key="1">
    <source>
        <dbReference type="SAM" id="Phobius"/>
    </source>
</evidence>